<dbReference type="PANTHER" id="PTHR30346:SF0">
    <property type="entry name" value="HCA OPERON TRANSCRIPTIONAL ACTIVATOR HCAR"/>
    <property type="match status" value="1"/>
</dbReference>
<evidence type="ECO:0000256" key="1">
    <source>
        <dbReference type="ARBA" id="ARBA00009437"/>
    </source>
</evidence>
<evidence type="ECO:0000259" key="6">
    <source>
        <dbReference type="Pfam" id="PF03466"/>
    </source>
</evidence>
<gene>
    <name evidence="7" type="ORF">GCM10025866_33450</name>
</gene>
<evidence type="ECO:0000313" key="8">
    <source>
        <dbReference type="Proteomes" id="UP001321498"/>
    </source>
</evidence>
<dbReference type="SUPFAM" id="SSF53850">
    <property type="entry name" value="Periplasmic binding protein-like II"/>
    <property type="match status" value="1"/>
</dbReference>
<dbReference type="EMBL" id="AP027731">
    <property type="protein sequence ID" value="BDZ47436.1"/>
    <property type="molecule type" value="Genomic_DNA"/>
</dbReference>
<keyword evidence="4" id="KW-0804">Transcription</keyword>
<organism evidence="7 8">
    <name type="scientific">Naasia aerilata</name>
    <dbReference type="NCBI Taxonomy" id="1162966"/>
    <lineage>
        <taxon>Bacteria</taxon>
        <taxon>Bacillati</taxon>
        <taxon>Actinomycetota</taxon>
        <taxon>Actinomycetes</taxon>
        <taxon>Micrococcales</taxon>
        <taxon>Microbacteriaceae</taxon>
        <taxon>Naasia</taxon>
    </lineage>
</organism>
<feature type="domain" description="LysR substrate-binding" evidence="6">
    <location>
        <begin position="17"/>
        <end position="101"/>
    </location>
</feature>
<evidence type="ECO:0000256" key="4">
    <source>
        <dbReference type="ARBA" id="ARBA00023163"/>
    </source>
</evidence>
<keyword evidence="2" id="KW-0805">Transcription regulation</keyword>
<evidence type="ECO:0000256" key="2">
    <source>
        <dbReference type="ARBA" id="ARBA00023015"/>
    </source>
</evidence>
<feature type="compositionally biased region" description="Basic residues" evidence="5">
    <location>
        <begin position="217"/>
        <end position="228"/>
    </location>
</feature>
<dbReference type="Pfam" id="PF03466">
    <property type="entry name" value="LysR_substrate"/>
    <property type="match status" value="1"/>
</dbReference>
<dbReference type="Gene3D" id="3.40.190.290">
    <property type="match status" value="1"/>
</dbReference>
<dbReference type="InterPro" id="IPR005119">
    <property type="entry name" value="LysR_subst-bd"/>
</dbReference>
<evidence type="ECO:0000256" key="5">
    <source>
        <dbReference type="SAM" id="MobiDB-lite"/>
    </source>
</evidence>
<dbReference type="Gene3D" id="3.40.190.10">
    <property type="entry name" value="Periplasmic binding protein-like II"/>
    <property type="match status" value="2"/>
</dbReference>
<name>A0ABN6XRD5_9MICO</name>
<feature type="region of interest" description="Disordered" evidence="5">
    <location>
        <begin position="171"/>
        <end position="228"/>
    </location>
</feature>
<keyword evidence="8" id="KW-1185">Reference proteome</keyword>
<evidence type="ECO:0000313" key="7">
    <source>
        <dbReference type="EMBL" id="BDZ47436.1"/>
    </source>
</evidence>
<feature type="compositionally biased region" description="Low complexity" evidence="5">
    <location>
        <begin position="186"/>
        <end position="201"/>
    </location>
</feature>
<protein>
    <submittedName>
        <fullName evidence="7">LysR family transcriptional regulator</fullName>
    </submittedName>
</protein>
<keyword evidence="3" id="KW-0238">DNA-binding</keyword>
<reference evidence="8" key="1">
    <citation type="journal article" date="2019" name="Int. J. Syst. Evol. Microbiol.">
        <title>The Global Catalogue of Microorganisms (GCM) 10K type strain sequencing project: providing services to taxonomists for standard genome sequencing and annotation.</title>
        <authorList>
            <consortium name="The Broad Institute Genomics Platform"/>
            <consortium name="The Broad Institute Genome Sequencing Center for Infectious Disease"/>
            <person name="Wu L."/>
            <person name="Ma J."/>
        </authorList>
    </citation>
    <scope>NUCLEOTIDE SEQUENCE [LARGE SCALE GENOMIC DNA]</scope>
    <source>
        <strain evidence="8">NBRC 108725</strain>
    </source>
</reference>
<dbReference type="Proteomes" id="UP001321498">
    <property type="component" value="Chromosome"/>
</dbReference>
<proteinExistence type="inferred from homology"/>
<dbReference type="CDD" id="cd05466">
    <property type="entry name" value="PBP2_LTTR_substrate"/>
    <property type="match status" value="1"/>
</dbReference>
<comment type="similarity">
    <text evidence="1">Belongs to the LysR transcriptional regulatory family.</text>
</comment>
<dbReference type="PANTHER" id="PTHR30346">
    <property type="entry name" value="TRANSCRIPTIONAL DUAL REGULATOR HCAR-RELATED"/>
    <property type="match status" value="1"/>
</dbReference>
<dbReference type="RefSeq" id="WP_286277353.1">
    <property type="nucleotide sequence ID" value="NZ_AP027731.1"/>
</dbReference>
<accession>A0ABN6XRD5</accession>
<sequence length="228" mass="24644">MAESFTIGVVTGVSADKWIRVWRERMPDVPLSVLAVEEGAALEALADSADMVFARLPVPSDDDELSVIPLWSETPMVVAAKDHPVKVFDTVTVADLADEELYDGWDDATLDIVAAGHGVARMPQSVFRATGRRDVVAREITDAEPTRVGLVWRTSGPLIDEFIGIVRGRTANSSRGAAPEPDEGPPLRAAKAAAPRAAAKKPTPPQKRYPRTSGRTQQKRGGTRGKRR</sequence>
<evidence type="ECO:0000256" key="3">
    <source>
        <dbReference type="ARBA" id="ARBA00023125"/>
    </source>
</evidence>